<dbReference type="EMBL" id="QPJW01000001">
    <property type="protein sequence ID" value="RCX23317.1"/>
    <property type="molecule type" value="Genomic_DNA"/>
</dbReference>
<keyword evidence="1" id="KW-1133">Transmembrane helix</keyword>
<reference evidence="2 3" key="1">
    <citation type="submission" date="2018-07" db="EMBL/GenBank/DDBJ databases">
        <title>Genomic Encyclopedia of Type Strains, Phase III (KMG-III): the genomes of soil and plant-associated and newly described type strains.</title>
        <authorList>
            <person name="Whitman W."/>
        </authorList>
    </citation>
    <scope>NUCLEOTIDE SEQUENCE [LARGE SCALE GENOMIC DNA]</scope>
    <source>
        <strain evidence="2 3">CECT 8333</strain>
    </source>
</reference>
<comment type="caution">
    <text evidence="2">The sequence shown here is derived from an EMBL/GenBank/DDBJ whole genome shotgun (WGS) entry which is preliminary data.</text>
</comment>
<protein>
    <submittedName>
        <fullName evidence="2">Uncharacterized protein</fullName>
    </submittedName>
</protein>
<organism evidence="2 3">
    <name type="scientific">Fontibacillus phaseoli</name>
    <dbReference type="NCBI Taxonomy" id="1416533"/>
    <lineage>
        <taxon>Bacteria</taxon>
        <taxon>Bacillati</taxon>
        <taxon>Bacillota</taxon>
        <taxon>Bacilli</taxon>
        <taxon>Bacillales</taxon>
        <taxon>Paenibacillaceae</taxon>
        <taxon>Fontibacillus</taxon>
    </lineage>
</organism>
<name>A0A369BSB4_9BACL</name>
<dbReference type="AlphaFoldDB" id="A0A369BSB4"/>
<accession>A0A369BSB4</accession>
<sequence length="150" mass="17240">MKDADNKTEEMWRKYILGELNPERSDKLDQLLQDDDTMFQVYIKEFMATQDELPALLDEERFADSVLSALPAHARNRIDKRRRRRWQNPLLHYVIAASITLLLLGGGVFDLLSAGANAAVQRQSADAPLSDRLMKRATQWMEKIKPSNNP</sequence>
<keyword evidence="3" id="KW-1185">Reference proteome</keyword>
<dbReference type="OrthoDB" id="2678892at2"/>
<evidence type="ECO:0000313" key="3">
    <source>
        <dbReference type="Proteomes" id="UP000253090"/>
    </source>
</evidence>
<feature type="transmembrane region" description="Helical" evidence="1">
    <location>
        <begin position="90"/>
        <end position="109"/>
    </location>
</feature>
<evidence type="ECO:0000256" key="1">
    <source>
        <dbReference type="SAM" id="Phobius"/>
    </source>
</evidence>
<gene>
    <name evidence="2" type="ORF">DFP94_101914</name>
</gene>
<keyword evidence="1" id="KW-0472">Membrane</keyword>
<dbReference type="Proteomes" id="UP000253090">
    <property type="component" value="Unassembled WGS sequence"/>
</dbReference>
<proteinExistence type="predicted"/>
<evidence type="ECO:0000313" key="2">
    <source>
        <dbReference type="EMBL" id="RCX23317.1"/>
    </source>
</evidence>
<dbReference type="RefSeq" id="WP_114495211.1">
    <property type="nucleotide sequence ID" value="NZ_QPJW01000001.1"/>
</dbReference>
<keyword evidence="1" id="KW-0812">Transmembrane</keyword>